<keyword evidence="4" id="KW-1185">Reference proteome</keyword>
<evidence type="ECO:0000313" key="4">
    <source>
        <dbReference type="Proteomes" id="UP001175353"/>
    </source>
</evidence>
<dbReference type="PANTHER" id="PTHR37488:SF2">
    <property type="entry name" value="DUF1275 DOMAIN-CONTAINING PROTEIN"/>
    <property type="match status" value="1"/>
</dbReference>
<protein>
    <recommendedName>
        <fullName evidence="5">DUF1275 domain protein</fullName>
    </recommendedName>
</protein>
<keyword evidence="2" id="KW-0472">Membrane</keyword>
<organism evidence="3 4">
    <name type="scientific">Friedmanniomyces endolithicus</name>
    <dbReference type="NCBI Taxonomy" id="329885"/>
    <lineage>
        <taxon>Eukaryota</taxon>
        <taxon>Fungi</taxon>
        <taxon>Dikarya</taxon>
        <taxon>Ascomycota</taxon>
        <taxon>Pezizomycotina</taxon>
        <taxon>Dothideomycetes</taxon>
        <taxon>Dothideomycetidae</taxon>
        <taxon>Mycosphaerellales</taxon>
        <taxon>Teratosphaeriaceae</taxon>
        <taxon>Friedmanniomyces</taxon>
    </lineage>
</organism>
<evidence type="ECO:0008006" key="5">
    <source>
        <dbReference type="Google" id="ProtNLM"/>
    </source>
</evidence>
<feature type="transmembrane region" description="Helical" evidence="2">
    <location>
        <begin position="283"/>
        <end position="300"/>
    </location>
</feature>
<feature type="region of interest" description="Disordered" evidence="1">
    <location>
        <begin position="1"/>
        <end position="77"/>
    </location>
</feature>
<keyword evidence="2" id="KW-1133">Transmembrane helix</keyword>
<dbReference type="Proteomes" id="UP001175353">
    <property type="component" value="Unassembled WGS sequence"/>
</dbReference>
<reference evidence="3" key="1">
    <citation type="submission" date="2023-06" db="EMBL/GenBank/DDBJ databases">
        <title>Black Yeasts Isolated from many extreme environments.</title>
        <authorList>
            <person name="Coleine C."/>
            <person name="Stajich J.E."/>
            <person name="Selbmann L."/>
        </authorList>
    </citation>
    <scope>NUCLEOTIDE SEQUENCE</scope>
    <source>
        <strain evidence="3">CCFEE 5200</strain>
    </source>
</reference>
<accession>A0AAN6K2I5</accession>
<evidence type="ECO:0000313" key="3">
    <source>
        <dbReference type="EMBL" id="KAK0963669.1"/>
    </source>
</evidence>
<dbReference type="Pfam" id="PF06912">
    <property type="entry name" value="DUF1275"/>
    <property type="match status" value="1"/>
</dbReference>
<comment type="caution">
    <text evidence="3">The sequence shown here is derived from an EMBL/GenBank/DDBJ whole genome shotgun (WGS) entry which is preliminary data.</text>
</comment>
<gene>
    <name evidence="3" type="ORF">LTR91_018843</name>
</gene>
<feature type="transmembrane region" description="Helical" evidence="2">
    <location>
        <begin position="142"/>
        <end position="164"/>
    </location>
</feature>
<evidence type="ECO:0000256" key="1">
    <source>
        <dbReference type="SAM" id="MobiDB-lite"/>
    </source>
</evidence>
<proteinExistence type="predicted"/>
<evidence type="ECO:0000256" key="2">
    <source>
        <dbReference type="SAM" id="Phobius"/>
    </source>
</evidence>
<sequence length="340" mass="36764">MDIRASSDDGTQWVSSDKTHHGAGKHSFRPILPPPPTMPRAAHSTPSPHAPDNNAHENLPDTTTADDPEKHPLPNHTSFWSRRSLLGPITKDHGDLPLLACCLVSGMVDAASFKNWGMFVGMQTGNTVILGLSTAGLPANPYAWLTTLVSVVCFLIGAFTTFRISKVITPEGPTRNRLWATSLFLIQALLILLSAALATPSNLIPQEPGNTSRLTLPDPRVIRNPRIVSLIPPLAFQSGIQIATSRLLGFNELPVNVITSTYCDIMGDFKLLATNNVRRDRRVGAVVLLLAGSIISGWMLRSRGGLMSVLWASGAIKLVTAGLYFFLAPAVKEELPKVME</sequence>
<feature type="transmembrane region" description="Helical" evidence="2">
    <location>
        <begin position="306"/>
        <end position="327"/>
    </location>
</feature>
<dbReference type="InterPro" id="IPR010699">
    <property type="entry name" value="DUF1275"/>
</dbReference>
<dbReference type="EMBL" id="JAUJLE010000272">
    <property type="protein sequence ID" value="KAK0963669.1"/>
    <property type="molecule type" value="Genomic_DNA"/>
</dbReference>
<feature type="transmembrane region" description="Helical" evidence="2">
    <location>
        <begin position="184"/>
        <end position="204"/>
    </location>
</feature>
<keyword evidence="2" id="KW-0812">Transmembrane</keyword>
<dbReference type="AlphaFoldDB" id="A0AAN6K2I5"/>
<dbReference type="PANTHER" id="PTHR37488">
    <property type="entry name" value="DUF1275 DOMAIN-CONTAINING PROTEIN"/>
    <property type="match status" value="1"/>
</dbReference>
<name>A0AAN6K2I5_9PEZI</name>